<protein>
    <submittedName>
        <fullName evidence="3">Phosphoglycerate mutase</fullName>
    </submittedName>
</protein>
<dbReference type="OrthoDB" id="4818801at2759"/>
<feature type="binding site" evidence="2">
    <location>
        <begin position="29"/>
        <end position="30"/>
    </location>
    <ligand>
        <name>substrate</name>
    </ligand>
</feature>
<accession>A0A6A6HDC4</accession>
<dbReference type="PANTHER" id="PTHR48100:SF15">
    <property type="entry name" value="SEDOHEPTULOSE 1,7-BISPHOSPHATASE"/>
    <property type="match status" value="1"/>
</dbReference>
<dbReference type="GO" id="GO:0046390">
    <property type="term" value="P:ribose phosphate biosynthetic process"/>
    <property type="evidence" value="ECO:0007669"/>
    <property type="project" value="TreeGrafter"/>
</dbReference>
<feature type="active site" description="Tele-phosphohistidine intermediate" evidence="1">
    <location>
        <position position="17"/>
    </location>
</feature>
<dbReference type="InterPro" id="IPR050275">
    <property type="entry name" value="PGM_Phosphatase"/>
</dbReference>
<reference evidence="3" key="1">
    <citation type="journal article" date="2020" name="Stud. Mycol.">
        <title>101 Dothideomycetes genomes: a test case for predicting lifestyles and emergence of pathogens.</title>
        <authorList>
            <person name="Haridas S."/>
            <person name="Albert R."/>
            <person name="Binder M."/>
            <person name="Bloem J."/>
            <person name="Labutti K."/>
            <person name="Salamov A."/>
            <person name="Andreopoulos B."/>
            <person name="Baker S."/>
            <person name="Barry K."/>
            <person name="Bills G."/>
            <person name="Bluhm B."/>
            <person name="Cannon C."/>
            <person name="Castanera R."/>
            <person name="Culley D."/>
            <person name="Daum C."/>
            <person name="Ezra D."/>
            <person name="Gonzalez J."/>
            <person name="Henrissat B."/>
            <person name="Kuo A."/>
            <person name="Liang C."/>
            <person name="Lipzen A."/>
            <person name="Lutzoni F."/>
            <person name="Magnuson J."/>
            <person name="Mondo S."/>
            <person name="Nolan M."/>
            <person name="Ohm R."/>
            <person name="Pangilinan J."/>
            <person name="Park H.-J."/>
            <person name="Ramirez L."/>
            <person name="Alfaro M."/>
            <person name="Sun H."/>
            <person name="Tritt A."/>
            <person name="Yoshinaga Y."/>
            <person name="Zwiers L.-H."/>
            <person name="Turgeon B."/>
            <person name="Goodwin S."/>
            <person name="Spatafora J."/>
            <person name="Crous P."/>
            <person name="Grigoriev I."/>
        </authorList>
    </citation>
    <scope>NUCLEOTIDE SEQUENCE</scope>
    <source>
        <strain evidence="3">Tuck. ex Michener</strain>
    </source>
</reference>
<dbReference type="EMBL" id="ML991787">
    <property type="protein sequence ID" value="KAF2236047.1"/>
    <property type="molecule type" value="Genomic_DNA"/>
</dbReference>
<evidence type="ECO:0000313" key="3">
    <source>
        <dbReference type="EMBL" id="KAF2236047.1"/>
    </source>
</evidence>
<name>A0A6A6HDC4_VIRVR</name>
<dbReference type="PANTHER" id="PTHR48100">
    <property type="entry name" value="BROAD-SPECIFICITY PHOSPHATASE YOR283W-RELATED"/>
    <property type="match status" value="1"/>
</dbReference>
<dbReference type="Pfam" id="PF00300">
    <property type="entry name" value="His_Phos_1"/>
    <property type="match status" value="1"/>
</dbReference>
<evidence type="ECO:0000256" key="1">
    <source>
        <dbReference type="PIRSR" id="PIRSR613078-1"/>
    </source>
</evidence>
<sequence length="234" mass="26341">MMSDLDASTPRVFLARHGETEWAKIGRYTGTTDIELTPIGVEQVSSTGAHLVGPGRLIDPSRLAHIWVSPRKRAQTTLELLFGSHIDTLRKAEKVTTTEDIAEWNYGEYEGLVESEIREGRKRKGLDVHSAWNIWQDGCECGESAQQVTERLDNLISDIQEIQRPCMDGEKPADVILVAHGHILRAFAKRWLKYSMETPLPMMMSPGAIGVLSYRHRDINDRAFFLGISIPSKE</sequence>
<evidence type="ECO:0000256" key="2">
    <source>
        <dbReference type="PIRSR" id="PIRSR613078-2"/>
    </source>
</evidence>
<feature type="binding site" evidence="2">
    <location>
        <position position="73"/>
    </location>
    <ligand>
        <name>substrate</name>
    </ligand>
</feature>
<feature type="active site" description="Proton donor/acceptor" evidence="1">
    <location>
        <position position="103"/>
    </location>
</feature>
<dbReference type="Gene3D" id="3.40.50.1240">
    <property type="entry name" value="Phosphoglycerate mutase-like"/>
    <property type="match status" value="1"/>
</dbReference>
<dbReference type="CDD" id="cd07067">
    <property type="entry name" value="HP_PGM_like"/>
    <property type="match status" value="1"/>
</dbReference>
<evidence type="ECO:0000313" key="4">
    <source>
        <dbReference type="Proteomes" id="UP000800092"/>
    </source>
</evidence>
<organism evidence="3 4">
    <name type="scientific">Viridothelium virens</name>
    <name type="common">Speckled blister lichen</name>
    <name type="synonym">Trypethelium virens</name>
    <dbReference type="NCBI Taxonomy" id="1048519"/>
    <lineage>
        <taxon>Eukaryota</taxon>
        <taxon>Fungi</taxon>
        <taxon>Dikarya</taxon>
        <taxon>Ascomycota</taxon>
        <taxon>Pezizomycotina</taxon>
        <taxon>Dothideomycetes</taxon>
        <taxon>Dothideomycetes incertae sedis</taxon>
        <taxon>Trypetheliales</taxon>
        <taxon>Trypetheliaceae</taxon>
        <taxon>Viridothelium</taxon>
    </lineage>
</organism>
<feature type="binding site" evidence="2">
    <location>
        <begin position="103"/>
        <end position="106"/>
    </location>
    <ligand>
        <name>substrate</name>
    </ligand>
</feature>
<dbReference type="InterPro" id="IPR013078">
    <property type="entry name" value="His_Pase_superF_clade-1"/>
</dbReference>
<keyword evidence="4" id="KW-1185">Reference proteome</keyword>
<dbReference type="Proteomes" id="UP000800092">
    <property type="component" value="Unassembled WGS sequence"/>
</dbReference>
<dbReference type="InterPro" id="IPR029033">
    <property type="entry name" value="His_PPase_superfam"/>
</dbReference>
<dbReference type="SMART" id="SM00855">
    <property type="entry name" value="PGAM"/>
    <property type="match status" value="1"/>
</dbReference>
<dbReference type="SUPFAM" id="SSF53254">
    <property type="entry name" value="Phosphoglycerate mutase-like"/>
    <property type="match status" value="1"/>
</dbReference>
<gene>
    <name evidence="3" type="ORF">EV356DRAFT_575271</name>
</gene>
<proteinExistence type="predicted"/>
<dbReference type="GO" id="GO:0050278">
    <property type="term" value="F:sedoheptulose-bisphosphatase activity"/>
    <property type="evidence" value="ECO:0007669"/>
    <property type="project" value="TreeGrafter"/>
</dbReference>
<dbReference type="AlphaFoldDB" id="A0A6A6HDC4"/>